<keyword evidence="4" id="KW-0378">Hydrolase</keyword>
<dbReference type="Pfam" id="PF12850">
    <property type="entry name" value="Metallophos_2"/>
    <property type="match status" value="1"/>
</dbReference>
<keyword evidence="2" id="KW-0479">Metal-binding</keyword>
<dbReference type="RefSeq" id="WP_213166746.1">
    <property type="nucleotide sequence ID" value="NZ_CP058559.1"/>
</dbReference>
<dbReference type="PANTHER" id="PTHR43165:SF1">
    <property type="entry name" value="PHOSPHODIESTERASE MJ0936"/>
    <property type="match status" value="1"/>
</dbReference>
<feature type="domain" description="Calcineurin-like phosphoesterase" evidence="3">
    <location>
        <begin position="1"/>
        <end position="161"/>
    </location>
</feature>
<dbReference type="NCBIfam" id="NF006988">
    <property type="entry name" value="PRK09453.1"/>
    <property type="match status" value="1"/>
</dbReference>
<dbReference type="EMBL" id="CP058559">
    <property type="protein sequence ID" value="QNO16355.1"/>
    <property type="molecule type" value="Genomic_DNA"/>
</dbReference>
<dbReference type="InterPro" id="IPR029052">
    <property type="entry name" value="Metallo-depent_PP-like"/>
</dbReference>
<organism evidence="4 5">
    <name type="scientific">Alkalicella caledoniensis</name>
    <dbReference type="NCBI Taxonomy" id="2731377"/>
    <lineage>
        <taxon>Bacteria</taxon>
        <taxon>Bacillati</taxon>
        <taxon>Bacillota</taxon>
        <taxon>Clostridia</taxon>
        <taxon>Eubacteriales</taxon>
        <taxon>Proteinivoracaceae</taxon>
        <taxon>Alkalicella</taxon>
    </lineage>
</organism>
<dbReference type="KEGG" id="acae:HYG86_17040"/>
<evidence type="ECO:0000256" key="1">
    <source>
        <dbReference type="ARBA" id="ARBA00008950"/>
    </source>
</evidence>
<evidence type="ECO:0000259" key="3">
    <source>
        <dbReference type="Pfam" id="PF12850"/>
    </source>
</evidence>
<dbReference type="InterPro" id="IPR024654">
    <property type="entry name" value="Calcineurin-like_PHP_lpxH"/>
</dbReference>
<dbReference type="GO" id="GO:0016787">
    <property type="term" value="F:hydrolase activity"/>
    <property type="evidence" value="ECO:0007669"/>
    <property type="project" value="UniProtKB-UniRule"/>
</dbReference>
<protein>
    <recommendedName>
        <fullName evidence="2">Phosphoesterase</fullName>
        <ecNumber evidence="2">3.1.4.-</ecNumber>
    </recommendedName>
</protein>
<dbReference type="PANTHER" id="PTHR43165">
    <property type="entry name" value="METALLOPHOSPHOESTERASE"/>
    <property type="match status" value="1"/>
</dbReference>
<keyword evidence="5" id="KW-1185">Reference proteome</keyword>
<evidence type="ECO:0000256" key="2">
    <source>
        <dbReference type="RuleBase" id="RU362039"/>
    </source>
</evidence>
<dbReference type="NCBIfam" id="TIGR00040">
    <property type="entry name" value="yfcE"/>
    <property type="match status" value="1"/>
</dbReference>
<gene>
    <name evidence="4" type="primary">yfcE</name>
    <name evidence="4" type="ORF">HYG86_17040</name>
</gene>
<evidence type="ECO:0000313" key="4">
    <source>
        <dbReference type="EMBL" id="QNO16355.1"/>
    </source>
</evidence>
<dbReference type="AlphaFoldDB" id="A0A7G9WCE3"/>
<dbReference type="InterPro" id="IPR000979">
    <property type="entry name" value="Phosphodiesterase_MJ0936/Vps29"/>
</dbReference>
<dbReference type="CDD" id="cd00841">
    <property type="entry name" value="MPP_YfcE"/>
    <property type="match status" value="1"/>
</dbReference>
<evidence type="ECO:0000313" key="5">
    <source>
        <dbReference type="Proteomes" id="UP000516160"/>
    </source>
</evidence>
<dbReference type="InterPro" id="IPR041802">
    <property type="entry name" value="MPP_YfcE"/>
</dbReference>
<dbReference type="SUPFAM" id="SSF56300">
    <property type="entry name" value="Metallo-dependent phosphatases"/>
    <property type="match status" value="1"/>
</dbReference>
<name>A0A7G9WCE3_ALKCA</name>
<proteinExistence type="inferred from homology"/>
<sequence>MKIGVISDTHGVVTVWDRVIEEFFTDVDLIIHCGDVLYHGPRNPIVEGYNPALLAQRINSLQTPIVFSKGNCDAEVDQMVLDHPLQNPYTILIVQGKKILSHHGHTLNYQEKVKLAQKYGIDIFITGHTHIPEVYKEGSTIFLNPGSPSLPKGDGPTIAMIYPEGIEIIDLFTKDKVQQYAMK</sequence>
<comment type="cofactor">
    <cofactor evidence="2">
        <name>a divalent metal cation</name>
        <dbReference type="ChEBI" id="CHEBI:60240"/>
    </cofactor>
</comment>
<reference evidence="4 5" key="1">
    <citation type="submission" date="2020-07" db="EMBL/GenBank/DDBJ databases">
        <title>Alkalicella. sp. LB2 genome.</title>
        <authorList>
            <person name="Postec A."/>
            <person name="Quemeneur M."/>
        </authorList>
    </citation>
    <scope>NUCLEOTIDE SEQUENCE [LARGE SCALE GENOMIC DNA]</scope>
    <source>
        <strain evidence="4 5">LB2</strain>
    </source>
</reference>
<dbReference type="InterPro" id="IPR053193">
    <property type="entry name" value="MetalloPDE_YfcE-like"/>
</dbReference>
<dbReference type="Gene3D" id="3.60.21.10">
    <property type="match status" value="1"/>
</dbReference>
<comment type="similarity">
    <text evidence="1 2">Belongs to the metallophosphoesterase superfamily. YfcE family.</text>
</comment>
<dbReference type="EC" id="3.1.4.-" evidence="2"/>
<dbReference type="GO" id="GO:0046872">
    <property type="term" value="F:metal ion binding"/>
    <property type="evidence" value="ECO:0007669"/>
    <property type="project" value="UniProtKB-KW"/>
</dbReference>
<dbReference type="Proteomes" id="UP000516160">
    <property type="component" value="Chromosome"/>
</dbReference>
<accession>A0A7G9WCE3</accession>